<dbReference type="PIRSF" id="PIRSF000097">
    <property type="entry name" value="AKR"/>
    <property type="match status" value="1"/>
</dbReference>
<gene>
    <name evidence="8" type="ORF">B0I71DRAFT_133312</name>
    <name evidence="7" type="ORF">YALI1_F24773g</name>
</gene>
<evidence type="ECO:0000313" key="8">
    <source>
        <dbReference type="EMBL" id="RDW25015.1"/>
    </source>
</evidence>
<dbReference type="PANTHER" id="PTHR11732">
    <property type="entry name" value="ALDO/KETO REDUCTASE"/>
    <property type="match status" value="1"/>
</dbReference>
<dbReference type="EMBL" id="CP017558">
    <property type="protein sequence ID" value="AOW07382.1"/>
    <property type="molecule type" value="Genomic_DNA"/>
</dbReference>
<dbReference type="SUPFAM" id="SSF51430">
    <property type="entry name" value="NAD(P)-linked oxidoreductase"/>
    <property type="match status" value="1"/>
</dbReference>
<evidence type="ECO:0000259" key="6">
    <source>
        <dbReference type="Pfam" id="PF00248"/>
    </source>
</evidence>
<dbReference type="Pfam" id="PF00248">
    <property type="entry name" value="Aldo_ket_red"/>
    <property type="match status" value="1"/>
</dbReference>
<dbReference type="GeneID" id="2907854"/>
<dbReference type="PROSITE" id="PS00063">
    <property type="entry name" value="ALDOKETO_REDUCTASE_3"/>
    <property type="match status" value="1"/>
</dbReference>
<dbReference type="KEGG" id="yli:2907854"/>
<dbReference type="SMR" id="A0A1D8NP21"/>
<dbReference type="Gene3D" id="3.20.20.100">
    <property type="entry name" value="NADP-dependent oxidoreductase domain"/>
    <property type="match status" value="1"/>
</dbReference>
<dbReference type="Proteomes" id="UP000256601">
    <property type="component" value="Unassembled WGS sequence"/>
</dbReference>
<dbReference type="RefSeq" id="XP_505585.1">
    <property type="nucleotide sequence ID" value="XM_505585.1"/>
</dbReference>
<evidence type="ECO:0000256" key="4">
    <source>
        <dbReference type="PIRSR" id="PIRSR000097-2"/>
    </source>
</evidence>
<dbReference type="InterPro" id="IPR036812">
    <property type="entry name" value="NAD(P)_OxRdtase_dom_sf"/>
</dbReference>
<evidence type="ECO:0000256" key="1">
    <source>
        <dbReference type="ARBA" id="ARBA00007905"/>
    </source>
</evidence>
<organism evidence="7 9">
    <name type="scientific">Yarrowia lipolytica</name>
    <name type="common">Candida lipolytica</name>
    <dbReference type="NCBI Taxonomy" id="4952"/>
    <lineage>
        <taxon>Eukaryota</taxon>
        <taxon>Fungi</taxon>
        <taxon>Dikarya</taxon>
        <taxon>Ascomycota</taxon>
        <taxon>Saccharomycotina</taxon>
        <taxon>Dipodascomycetes</taxon>
        <taxon>Dipodascales</taxon>
        <taxon>Dipodascales incertae sedis</taxon>
        <taxon>Yarrowia</taxon>
    </lineage>
</organism>
<dbReference type="PROSITE" id="PS00798">
    <property type="entry name" value="ALDOKETO_REDUCTASE_1"/>
    <property type="match status" value="1"/>
</dbReference>
<evidence type="ECO:0000313" key="10">
    <source>
        <dbReference type="Proteomes" id="UP000256601"/>
    </source>
</evidence>
<reference evidence="8 10" key="2">
    <citation type="submission" date="2018-07" db="EMBL/GenBank/DDBJ databases">
        <title>Draft Genome Assemblies for Five Robust Yarrowia lipolytica Strains Exhibiting High Lipid Production and Pentose Sugar Utilization and Sugar Alcohol Secretion from Undetoxified Lignocellulosic Biomass Hydrolysates.</title>
        <authorList>
            <consortium name="DOE Joint Genome Institute"/>
            <person name="Walker C."/>
            <person name="Ryu S."/>
            <person name="Na H."/>
            <person name="Zane M."/>
            <person name="LaButti K."/>
            <person name="Lipzen A."/>
            <person name="Haridas S."/>
            <person name="Barry K."/>
            <person name="Grigoriev I.V."/>
            <person name="Quarterman J."/>
            <person name="Slininger P."/>
            <person name="Dien B."/>
            <person name="Trinh C.T."/>
        </authorList>
    </citation>
    <scope>NUCLEOTIDE SEQUENCE [LARGE SCALE GENOMIC DNA]</scope>
    <source>
        <strain evidence="8 10">YB392</strain>
    </source>
</reference>
<evidence type="ECO:0000256" key="2">
    <source>
        <dbReference type="ARBA" id="ARBA00023002"/>
    </source>
</evidence>
<dbReference type="eggNOG" id="KOG1577">
    <property type="taxonomic scope" value="Eukaryota"/>
</dbReference>
<dbReference type="InterPro" id="IPR018170">
    <property type="entry name" value="Aldo/ket_reductase_CS"/>
</dbReference>
<feature type="domain" description="NADP-dependent oxidoreductase" evidence="6">
    <location>
        <begin position="18"/>
        <end position="282"/>
    </location>
</feature>
<comment type="similarity">
    <text evidence="1">Belongs to the aldo/keto reductase family.</text>
</comment>
<dbReference type="OMA" id="RYKPTNN"/>
<dbReference type="Proteomes" id="UP000182444">
    <property type="component" value="Chromosome 1F"/>
</dbReference>
<protein>
    <submittedName>
        <fullName evidence="8">NADP-dependent oxidoreductase domain-containing protein</fullName>
    </submittedName>
</protein>
<evidence type="ECO:0000256" key="3">
    <source>
        <dbReference type="PIRSR" id="PIRSR000097-1"/>
    </source>
</evidence>
<dbReference type="EMBL" id="KZ857339">
    <property type="protein sequence ID" value="RDW25015.1"/>
    <property type="molecule type" value="Genomic_DNA"/>
</dbReference>
<evidence type="ECO:0000313" key="7">
    <source>
        <dbReference type="EMBL" id="AOW07382.1"/>
    </source>
</evidence>
<feature type="active site" description="Proton donor" evidence="3">
    <location>
        <position position="51"/>
    </location>
</feature>
<dbReference type="GO" id="GO:0016616">
    <property type="term" value="F:oxidoreductase activity, acting on the CH-OH group of donors, NAD or NADP as acceptor"/>
    <property type="evidence" value="ECO:0007669"/>
    <property type="project" value="UniProtKB-ARBA"/>
</dbReference>
<feature type="site" description="Lowers pKa of active site Tyr" evidence="5">
    <location>
        <position position="76"/>
    </location>
</feature>
<keyword evidence="2" id="KW-0560">Oxidoreductase</keyword>
<dbReference type="OrthoDB" id="416253at2759"/>
<evidence type="ECO:0000313" key="9">
    <source>
        <dbReference type="Proteomes" id="UP000182444"/>
    </source>
</evidence>
<proteinExistence type="inferred from homology"/>
<dbReference type="PRINTS" id="PR00069">
    <property type="entry name" value="ALDKETRDTASE"/>
</dbReference>
<evidence type="ECO:0000256" key="5">
    <source>
        <dbReference type="PIRSR" id="PIRSR000097-3"/>
    </source>
</evidence>
<dbReference type="VEuPathDB" id="FungiDB:YALI0_F18590g"/>
<accession>A0A1D8NP21</accession>
<dbReference type="InterPro" id="IPR020471">
    <property type="entry name" value="AKR"/>
</dbReference>
<name>A0A1D8NP21_YARLL</name>
<dbReference type="CDD" id="cd19071">
    <property type="entry name" value="AKR_AKR1-5-like"/>
    <property type="match status" value="1"/>
</dbReference>
<dbReference type="VEuPathDB" id="FungiDB:YALI1_F24773g"/>
<dbReference type="InterPro" id="IPR023210">
    <property type="entry name" value="NADP_OxRdtase_dom"/>
</dbReference>
<dbReference type="PROSITE" id="PS00062">
    <property type="entry name" value="ALDOKETO_REDUCTASE_2"/>
    <property type="match status" value="1"/>
</dbReference>
<feature type="binding site" evidence="4">
    <location>
        <position position="109"/>
    </location>
    <ligand>
        <name>substrate</name>
    </ligand>
</feature>
<reference evidence="7 9" key="1">
    <citation type="journal article" date="2016" name="PLoS ONE">
        <title>Sequence Assembly of Yarrowia lipolytica Strain W29/CLIB89 Shows Transposable Element Diversity.</title>
        <authorList>
            <person name="Magnan C."/>
            <person name="Yu J."/>
            <person name="Chang I."/>
            <person name="Jahn E."/>
            <person name="Kanomata Y."/>
            <person name="Wu J."/>
            <person name="Zeller M."/>
            <person name="Oakes M."/>
            <person name="Baldi P."/>
            <person name="Sandmeyer S."/>
        </authorList>
    </citation>
    <scope>NUCLEOTIDE SEQUENCE [LARGE SCALE GENOMIC DNA]</scope>
    <source>
        <strain evidence="7">CLIB89</strain>
        <strain evidence="9">CLIB89(W29)</strain>
    </source>
</reference>
<dbReference type="FunFam" id="3.20.20.100:FF:000036">
    <property type="entry name" value="NADP-dependent oxidoreductase domain-containing protein"/>
    <property type="match status" value="1"/>
</dbReference>
<dbReference type="AlphaFoldDB" id="A0A1D8NP21"/>
<sequence>MAGGPTLKLNSGHEIPQIGLGTWLSKPNEVAKAVESALKDGYRHIDGATIYQNENEVGAGWKASGVPREEIFLTTKNWNNARTKEGVKKQLDQSLKELQTDYVDLLLIHWPVVFKTGEELFPHNADGTVALGEVPVEETWEAFEELVKEGKVKSIGVSNFTEERIEKLLKTAKIPPAVNQIEYHPYLQQPGLAKYLASKNIVLEAYSPLGNNTYGFPRAIDDERVIDLAKKKGKDAAALIVNWIRSKNHVVLPKSVTPSRIKSNFEVFDLSPEEIKFLDSLDEESRRNDPIEWGVDIFGTATPEEIKKRVDEAAKKYLAEQKK</sequence>